<dbReference type="EMBL" id="LBWR01000003">
    <property type="protein sequence ID" value="KKR12159.1"/>
    <property type="molecule type" value="Genomic_DNA"/>
</dbReference>
<gene>
    <name evidence="1" type="ORF">UT41_C0003G0086</name>
</gene>
<protein>
    <submittedName>
        <fullName evidence="1">Uncharacterized protein</fullName>
    </submittedName>
</protein>
<organism evidence="1 2">
    <name type="scientific">Candidatus Wolfebacteria bacterium GW2011_GWC2_39_22</name>
    <dbReference type="NCBI Taxonomy" id="1619013"/>
    <lineage>
        <taxon>Bacteria</taxon>
        <taxon>Candidatus Wolfeibacteriota</taxon>
    </lineage>
</organism>
<dbReference type="AlphaFoldDB" id="A0A0G0N7N6"/>
<sequence>MLLVPYNHVATLLSTFLQTKSAAICVAFCLPVGVPRIELGSYTPEAHILPLYYTPLETLALQNKSSVLLSKFYFYTSSFINS</sequence>
<evidence type="ECO:0000313" key="2">
    <source>
        <dbReference type="Proteomes" id="UP000034665"/>
    </source>
</evidence>
<dbReference type="Proteomes" id="UP000034665">
    <property type="component" value="Unassembled WGS sequence"/>
</dbReference>
<comment type="caution">
    <text evidence="1">The sequence shown here is derived from an EMBL/GenBank/DDBJ whole genome shotgun (WGS) entry which is preliminary data.</text>
</comment>
<name>A0A0G0N7N6_9BACT</name>
<accession>A0A0G0N7N6</accession>
<proteinExistence type="predicted"/>
<reference evidence="1 2" key="1">
    <citation type="journal article" date="2015" name="Nature">
        <title>rRNA introns, odd ribosomes, and small enigmatic genomes across a large radiation of phyla.</title>
        <authorList>
            <person name="Brown C.T."/>
            <person name="Hug L.A."/>
            <person name="Thomas B.C."/>
            <person name="Sharon I."/>
            <person name="Castelle C.J."/>
            <person name="Singh A."/>
            <person name="Wilkins M.J."/>
            <person name="Williams K.H."/>
            <person name="Banfield J.F."/>
        </authorList>
    </citation>
    <scope>NUCLEOTIDE SEQUENCE [LARGE SCALE GENOMIC DNA]</scope>
</reference>
<evidence type="ECO:0000313" key="1">
    <source>
        <dbReference type="EMBL" id="KKR12159.1"/>
    </source>
</evidence>